<feature type="transmembrane region" description="Helical" evidence="19">
    <location>
        <begin position="737"/>
        <end position="763"/>
    </location>
</feature>
<accession>A0AB39HRN9</accession>
<evidence type="ECO:0000256" key="14">
    <source>
        <dbReference type="ARBA" id="ARBA00022967"/>
    </source>
</evidence>
<dbReference type="InterPro" id="IPR023214">
    <property type="entry name" value="HAD_sf"/>
</dbReference>
<dbReference type="InterPro" id="IPR006408">
    <property type="entry name" value="P-type_ATPase_IIB"/>
</dbReference>
<dbReference type="Gene3D" id="1.20.1110.10">
    <property type="entry name" value="Calcium-transporting ATPase, transmembrane domain"/>
    <property type="match status" value="1"/>
</dbReference>
<dbReference type="SFLD" id="SFLDF00027">
    <property type="entry name" value="p-type_atpase"/>
    <property type="match status" value="1"/>
</dbReference>
<evidence type="ECO:0000256" key="3">
    <source>
        <dbReference type="ARBA" id="ARBA00012790"/>
    </source>
</evidence>
<keyword evidence="6" id="KW-0597">Phosphoprotein</keyword>
<dbReference type="PRINTS" id="PR00120">
    <property type="entry name" value="HATPASE"/>
</dbReference>
<evidence type="ECO:0000256" key="6">
    <source>
        <dbReference type="ARBA" id="ARBA00022553"/>
    </source>
</evidence>
<dbReference type="SUPFAM" id="SSF81665">
    <property type="entry name" value="Calcium ATPase, transmembrane domain M"/>
    <property type="match status" value="1"/>
</dbReference>
<dbReference type="SMART" id="SM00831">
    <property type="entry name" value="Cation_ATPase_N"/>
    <property type="match status" value="1"/>
</dbReference>
<feature type="transmembrane region" description="Helical" evidence="19">
    <location>
        <begin position="814"/>
        <end position="836"/>
    </location>
</feature>
<dbReference type="InterPro" id="IPR018303">
    <property type="entry name" value="ATPase_P-typ_P_site"/>
</dbReference>
<dbReference type="NCBIfam" id="TIGR01517">
    <property type="entry name" value="ATPase-IIB_Ca"/>
    <property type="match status" value="1"/>
</dbReference>
<evidence type="ECO:0000256" key="13">
    <source>
        <dbReference type="ARBA" id="ARBA00022842"/>
    </source>
</evidence>
<evidence type="ECO:0000256" key="19">
    <source>
        <dbReference type="SAM" id="Phobius"/>
    </source>
</evidence>
<feature type="transmembrane region" description="Helical" evidence="19">
    <location>
        <begin position="693"/>
        <end position="716"/>
    </location>
</feature>
<dbReference type="GO" id="GO:0016887">
    <property type="term" value="F:ATP hydrolysis activity"/>
    <property type="evidence" value="ECO:0007669"/>
    <property type="project" value="InterPro"/>
</dbReference>
<keyword evidence="10" id="KW-0547">Nucleotide-binding</keyword>
<dbReference type="NCBIfam" id="TIGR01494">
    <property type="entry name" value="ATPase_P-type"/>
    <property type="match status" value="4"/>
</dbReference>
<sequence length="881" mass="96033">MTEKNDEVIKQLDTNLQTGLSSSEARRRLDKNGPNQFEEAKAASIFKLIWDQMNSLLIYILIIAAVISGVVGELSDALIIFFVIALNAVIGVIQESKAEKALQELKKMSTPKAVVKRDGIIQEILSEEIVVGDVVVLDAGRYVPADVLLIEAANLQIEESSLTGESIAVEKSTDTILDESAPLGDRKNMAFMSTLVTYGRGVGVVLHTAMDTEIGKIARMLGEQKKETTPLQKKLDELGKILGIAAIVISIMIFLIGFFQGRDVLDMFLIAVSLAVAAIPEGLPAIVTIVLALGVQRMIKRNAVIRKLPAVETLGSVSVICSDKTGTLTENRMTVTHVYTNGLYTPLNELNQDQPTISRFLTAMTLCNDATVIGDKKSGDPTEIALIEAAGAHGVSKEEVEKQQPRIDEAPFDSERKMMSTVHQTEEGNFVYVKGAVESILPRLTGIDIDGEIQNFTEQTQEEILKQVNEMSEQALRVLAIAYKPIDVINHESIEENLVFLGLTGMIDPPREEVKASIDSCKEAGIQVIMITGDHHKTALAIAKQLHIATHEDETITGQELNQMSDSKLREKVASISVFARVSPEHKVRIVQALKDRGKIVSMTGDGVNDAPSLKQADVGVAMGITGTDVAKGAADVVLTDDNFSTITAAVEEGRNIYQNIKKSVLFLLSCNLGELVALFIGILMGWPAPLTAVQILWVNLVTDTLPAISLGVDTQDPDIMKEKPRKAKEKILSRKNVFFSLWNGLLIGLLTLVAFTAGLKVYSGADSLFTMNFADISGEALIHAQTMAFITLSVAQLFHAFNVRSENKSIFQVGLFSNRFLVGSVLIGLLIQVILVHTPFFNDLFDIQALSLKDWMFILGLSIIPVVVNEVVKAVRRISL</sequence>
<keyword evidence="4" id="KW-0813">Transport</keyword>
<dbReference type="GO" id="GO:0140352">
    <property type="term" value="P:export from cell"/>
    <property type="evidence" value="ECO:0007669"/>
    <property type="project" value="UniProtKB-ARBA"/>
</dbReference>
<dbReference type="PRINTS" id="PR00119">
    <property type="entry name" value="CATATPASE"/>
</dbReference>
<dbReference type="Pfam" id="PF00122">
    <property type="entry name" value="E1-E2_ATPase"/>
    <property type="match status" value="1"/>
</dbReference>
<dbReference type="Gene3D" id="2.70.150.10">
    <property type="entry name" value="Calcium-transporting ATPase, cytoplasmic transduction domain A"/>
    <property type="match status" value="1"/>
</dbReference>
<dbReference type="RefSeq" id="WP_368653829.1">
    <property type="nucleotide sequence ID" value="NZ_CP162599.1"/>
</dbReference>
<dbReference type="SUPFAM" id="SSF81653">
    <property type="entry name" value="Calcium ATPase, transduction domain A"/>
    <property type="match status" value="1"/>
</dbReference>
<keyword evidence="5" id="KW-1003">Cell membrane</keyword>
<keyword evidence="8 19" id="KW-0812">Transmembrane</keyword>
<dbReference type="InterPro" id="IPR050510">
    <property type="entry name" value="Cation_transp_ATPase_P-type"/>
</dbReference>
<dbReference type="InterPro" id="IPR036412">
    <property type="entry name" value="HAD-like_sf"/>
</dbReference>
<evidence type="ECO:0000256" key="1">
    <source>
        <dbReference type="ARBA" id="ARBA00004651"/>
    </source>
</evidence>
<evidence type="ECO:0000256" key="9">
    <source>
        <dbReference type="ARBA" id="ARBA00022723"/>
    </source>
</evidence>
<dbReference type="InterPro" id="IPR023299">
    <property type="entry name" value="ATPase_P-typ_cyto_dom_N"/>
</dbReference>
<name>A0AB39HRN9_9BACI</name>
<comment type="catalytic activity">
    <reaction evidence="18">
        <text>Ca(2+)(in) + ATP + H2O = Ca(2+)(out) + ADP + phosphate + H(+)</text>
        <dbReference type="Rhea" id="RHEA:18105"/>
        <dbReference type="ChEBI" id="CHEBI:15377"/>
        <dbReference type="ChEBI" id="CHEBI:15378"/>
        <dbReference type="ChEBI" id="CHEBI:29108"/>
        <dbReference type="ChEBI" id="CHEBI:30616"/>
        <dbReference type="ChEBI" id="CHEBI:43474"/>
        <dbReference type="ChEBI" id="CHEBI:456216"/>
        <dbReference type="EC" id="7.2.2.10"/>
    </reaction>
</comment>
<evidence type="ECO:0000256" key="4">
    <source>
        <dbReference type="ARBA" id="ARBA00022448"/>
    </source>
</evidence>
<dbReference type="FunFam" id="3.40.50.1000:FF:000001">
    <property type="entry name" value="Phospholipid-transporting ATPase IC"/>
    <property type="match status" value="1"/>
</dbReference>
<evidence type="ECO:0000256" key="5">
    <source>
        <dbReference type="ARBA" id="ARBA00022475"/>
    </source>
</evidence>
<dbReference type="FunFam" id="1.20.1110.10:FF:000065">
    <property type="entry name" value="Sarcoplasmic/endoplasmic reticulum calcium ATPase 1"/>
    <property type="match status" value="1"/>
</dbReference>
<evidence type="ECO:0000256" key="15">
    <source>
        <dbReference type="ARBA" id="ARBA00022989"/>
    </source>
</evidence>
<evidence type="ECO:0000256" key="18">
    <source>
        <dbReference type="ARBA" id="ARBA00048694"/>
    </source>
</evidence>
<dbReference type="SFLD" id="SFLDG00002">
    <property type="entry name" value="C1.7:_P-type_atpase_like"/>
    <property type="match status" value="1"/>
</dbReference>
<dbReference type="Pfam" id="PF00690">
    <property type="entry name" value="Cation_ATPase_N"/>
    <property type="match status" value="1"/>
</dbReference>
<gene>
    <name evidence="21" type="ORF">AB4Y30_01905</name>
</gene>
<organism evidence="21">
    <name type="scientific">Ornithinibacillus sp. 4-3</name>
    <dbReference type="NCBI Taxonomy" id="3231488"/>
    <lineage>
        <taxon>Bacteria</taxon>
        <taxon>Bacillati</taxon>
        <taxon>Bacillota</taxon>
        <taxon>Bacilli</taxon>
        <taxon>Bacillales</taxon>
        <taxon>Bacillaceae</taxon>
        <taxon>Ornithinibacillus</taxon>
    </lineage>
</organism>
<evidence type="ECO:0000256" key="11">
    <source>
        <dbReference type="ARBA" id="ARBA00022837"/>
    </source>
</evidence>
<dbReference type="EMBL" id="CP162599">
    <property type="protein sequence ID" value="XDK33145.1"/>
    <property type="molecule type" value="Genomic_DNA"/>
</dbReference>
<feature type="transmembrane region" description="Helical" evidence="19">
    <location>
        <begin position="267"/>
        <end position="293"/>
    </location>
</feature>
<keyword evidence="7" id="KW-0109">Calcium transport</keyword>
<protein>
    <recommendedName>
        <fullName evidence="3">P-type Ca(2+) transporter</fullName>
        <ecNumber evidence="3">7.2.2.10</ecNumber>
    </recommendedName>
</protein>
<reference evidence="21" key="1">
    <citation type="submission" date="2024-07" db="EMBL/GenBank/DDBJ databases">
        <title>Halotolerant mesophilic bacterium Ornithinibacillus sp. 4-3, sp. nov., isolated from soil.</title>
        <authorList>
            <person name="Sidarenka A.V."/>
            <person name="Guliayeva D.E."/>
            <person name="Leanovich S.I."/>
            <person name="Hileuskaya K.S."/>
            <person name="Akhremchuk A.E."/>
            <person name="Sikolenko M.A."/>
            <person name="Valentovich L.N."/>
        </authorList>
    </citation>
    <scope>NUCLEOTIDE SEQUENCE</scope>
    <source>
        <strain evidence="21">4-3</strain>
    </source>
</reference>
<keyword evidence="14" id="KW-1278">Translocase</keyword>
<keyword evidence="13" id="KW-0460">Magnesium</keyword>
<dbReference type="Gene3D" id="3.40.1110.10">
    <property type="entry name" value="Calcium-transporting ATPase, cytoplasmic domain N"/>
    <property type="match status" value="1"/>
</dbReference>
<dbReference type="CDD" id="cd02089">
    <property type="entry name" value="P-type_ATPase_Ca_prok"/>
    <property type="match status" value="1"/>
</dbReference>
<dbReference type="PROSITE" id="PS00154">
    <property type="entry name" value="ATPASE_E1_E2"/>
    <property type="match status" value="1"/>
</dbReference>
<dbReference type="InterPro" id="IPR008250">
    <property type="entry name" value="ATPase_P-typ_transduc_dom_A_sf"/>
</dbReference>
<evidence type="ECO:0000313" key="21">
    <source>
        <dbReference type="EMBL" id="XDK33145.1"/>
    </source>
</evidence>
<evidence type="ECO:0000256" key="16">
    <source>
        <dbReference type="ARBA" id="ARBA00023065"/>
    </source>
</evidence>
<keyword evidence="17 19" id="KW-0472">Membrane</keyword>
<dbReference type="GO" id="GO:0046872">
    <property type="term" value="F:metal ion binding"/>
    <property type="evidence" value="ECO:0007669"/>
    <property type="project" value="UniProtKB-KW"/>
</dbReference>
<comment type="subcellular location">
    <subcellularLocation>
        <location evidence="1">Cell membrane</location>
        <topology evidence="1">Multi-pass membrane protein</topology>
    </subcellularLocation>
</comment>
<keyword evidence="16" id="KW-0406">Ion transport</keyword>
<dbReference type="Pfam" id="PF13246">
    <property type="entry name" value="Cation_ATPase"/>
    <property type="match status" value="1"/>
</dbReference>
<keyword evidence="9" id="KW-0479">Metal-binding</keyword>
<dbReference type="Gene3D" id="3.40.50.1000">
    <property type="entry name" value="HAD superfamily/HAD-like"/>
    <property type="match status" value="1"/>
</dbReference>
<dbReference type="GO" id="GO:0005524">
    <property type="term" value="F:ATP binding"/>
    <property type="evidence" value="ECO:0007669"/>
    <property type="project" value="UniProtKB-KW"/>
</dbReference>
<dbReference type="InterPro" id="IPR006413">
    <property type="entry name" value="P-type_ATPase_IIA_PMR1"/>
</dbReference>
<dbReference type="GO" id="GO:0005886">
    <property type="term" value="C:plasma membrane"/>
    <property type="evidence" value="ECO:0007669"/>
    <property type="project" value="UniProtKB-SubCell"/>
</dbReference>
<dbReference type="NCBIfam" id="TIGR01522">
    <property type="entry name" value="ATPase-IIA2_Ca"/>
    <property type="match status" value="1"/>
</dbReference>
<comment type="similarity">
    <text evidence="2">Belongs to the cation transport ATPase (P-type) (TC 3.A.3) family. Type IIA subfamily.</text>
</comment>
<evidence type="ECO:0000256" key="8">
    <source>
        <dbReference type="ARBA" id="ARBA00022692"/>
    </source>
</evidence>
<evidence type="ECO:0000256" key="17">
    <source>
        <dbReference type="ARBA" id="ARBA00023136"/>
    </source>
</evidence>
<dbReference type="FunFam" id="2.70.150.10:FF:000016">
    <property type="entry name" value="Calcium-transporting P-type ATPase putative"/>
    <property type="match status" value="1"/>
</dbReference>
<dbReference type="InterPro" id="IPR059000">
    <property type="entry name" value="ATPase_P-type_domA"/>
</dbReference>
<dbReference type="InterPro" id="IPR001757">
    <property type="entry name" value="P_typ_ATPase"/>
</dbReference>
<dbReference type="SFLD" id="SFLDS00003">
    <property type="entry name" value="Haloacid_Dehalogenase"/>
    <property type="match status" value="1"/>
</dbReference>
<evidence type="ECO:0000256" key="7">
    <source>
        <dbReference type="ARBA" id="ARBA00022568"/>
    </source>
</evidence>
<dbReference type="FunFam" id="3.40.50.1000:FF:000028">
    <property type="entry name" value="Calcium-transporting P-type ATPase, putative"/>
    <property type="match status" value="1"/>
</dbReference>
<dbReference type="PANTHER" id="PTHR43294:SF21">
    <property type="entry name" value="CATION TRANSPORTING ATPASE"/>
    <property type="match status" value="1"/>
</dbReference>
<dbReference type="AlphaFoldDB" id="A0AB39HRN9"/>
<keyword evidence="11" id="KW-0106">Calcium</keyword>
<evidence type="ECO:0000259" key="20">
    <source>
        <dbReference type="SMART" id="SM00831"/>
    </source>
</evidence>
<feature type="transmembrane region" description="Helical" evidence="19">
    <location>
        <begin position="856"/>
        <end position="873"/>
    </location>
</feature>
<evidence type="ECO:0000256" key="10">
    <source>
        <dbReference type="ARBA" id="ARBA00022741"/>
    </source>
</evidence>
<dbReference type="InterPro" id="IPR006068">
    <property type="entry name" value="ATPase_P-typ_cation-transptr_C"/>
</dbReference>
<dbReference type="Pfam" id="PF00689">
    <property type="entry name" value="Cation_ATPase_C"/>
    <property type="match status" value="1"/>
</dbReference>
<dbReference type="EC" id="7.2.2.10" evidence="3"/>
<feature type="transmembrane region" description="Helical" evidence="19">
    <location>
        <begin position="783"/>
        <end position="802"/>
    </location>
</feature>
<proteinExistence type="inferred from homology"/>
<keyword evidence="15 19" id="KW-1133">Transmembrane helix</keyword>
<dbReference type="SUPFAM" id="SSF81660">
    <property type="entry name" value="Metal cation-transporting ATPase, ATP-binding domain N"/>
    <property type="match status" value="1"/>
</dbReference>
<dbReference type="SUPFAM" id="SSF56784">
    <property type="entry name" value="HAD-like"/>
    <property type="match status" value="1"/>
</dbReference>
<feature type="transmembrane region" description="Helical" evidence="19">
    <location>
        <begin position="77"/>
        <end position="93"/>
    </location>
</feature>
<dbReference type="InterPro" id="IPR044492">
    <property type="entry name" value="P_typ_ATPase_HD_dom"/>
</dbReference>
<keyword evidence="12" id="KW-0067">ATP-binding</keyword>
<feature type="domain" description="Cation-transporting P-type ATPase N-terminal" evidence="20">
    <location>
        <begin position="1"/>
        <end position="73"/>
    </location>
</feature>
<dbReference type="GO" id="GO:0005388">
    <property type="term" value="F:P-type calcium transporter activity"/>
    <property type="evidence" value="ECO:0007669"/>
    <property type="project" value="UniProtKB-EC"/>
</dbReference>
<feature type="transmembrane region" description="Helical" evidence="19">
    <location>
        <begin position="53"/>
        <end position="71"/>
    </location>
</feature>
<dbReference type="PANTHER" id="PTHR43294">
    <property type="entry name" value="SODIUM/POTASSIUM-TRANSPORTING ATPASE SUBUNIT ALPHA"/>
    <property type="match status" value="1"/>
</dbReference>
<evidence type="ECO:0000256" key="12">
    <source>
        <dbReference type="ARBA" id="ARBA00022840"/>
    </source>
</evidence>
<feature type="transmembrane region" description="Helical" evidence="19">
    <location>
        <begin position="665"/>
        <end position="687"/>
    </location>
</feature>
<dbReference type="InterPro" id="IPR023298">
    <property type="entry name" value="ATPase_P-typ_TM_dom_sf"/>
</dbReference>
<feature type="transmembrane region" description="Helical" evidence="19">
    <location>
        <begin position="241"/>
        <end position="261"/>
    </location>
</feature>
<evidence type="ECO:0000256" key="2">
    <source>
        <dbReference type="ARBA" id="ARBA00005675"/>
    </source>
</evidence>
<dbReference type="InterPro" id="IPR004014">
    <property type="entry name" value="ATPase_P-typ_cation-transptr_N"/>
</dbReference>